<evidence type="ECO:0000313" key="3">
    <source>
        <dbReference type="Proteomes" id="UP000330809"/>
    </source>
</evidence>
<accession>A0A449IRK7</accession>
<reference evidence="2 3" key="1">
    <citation type="submission" date="2019-02" db="EMBL/GenBank/DDBJ databases">
        <authorList>
            <consortium name="Pathogen Informatics"/>
        </authorList>
    </citation>
    <scope>NUCLEOTIDE SEQUENCE [LARGE SCALE GENOMIC DNA]</scope>
    <source>
        <strain evidence="2 3">3012STDY7103891</strain>
    </source>
</reference>
<feature type="region of interest" description="Disordered" evidence="1">
    <location>
        <begin position="1"/>
        <end position="25"/>
    </location>
</feature>
<proteinExistence type="predicted"/>
<dbReference type="Proteomes" id="UP000330809">
    <property type="component" value="Unassembled WGS sequence"/>
</dbReference>
<evidence type="ECO:0000313" key="2">
    <source>
        <dbReference type="EMBL" id="VFB22083.1"/>
    </source>
</evidence>
<name>A0A449IRK7_PSEFR</name>
<protein>
    <submittedName>
        <fullName evidence="2">Uncharacterized protein</fullName>
    </submittedName>
</protein>
<feature type="compositionally biased region" description="Polar residues" evidence="1">
    <location>
        <begin position="12"/>
        <end position="22"/>
    </location>
</feature>
<sequence>MTFRERMAFASKQAQQTKTKTASPIAARNQVKRKLTPEQYRTATLERVLTKMKLMKETI</sequence>
<evidence type="ECO:0000256" key="1">
    <source>
        <dbReference type="SAM" id="MobiDB-lite"/>
    </source>
</evidence>
<dbReference type="EMBL" id="CAACYJ010000040">
    <property type="protein sequence ID" value="VFB22083.1"/>
    <property type="molecule type" value="Genomic_DNA"/>
</dbReference>
<organism evidence="2 3">
    <name type="scientific">Pseudomonas fragi</name>
    <dbReference type="NCBI Taxonomy" id="296"/>
    <lineage>
        <taxon>Bacteria</taxon>
        <taxon>Pseudomonadati</taxon>
        <taxon>Pseudomonadota</taxon>
        <taxon>Gammaproteobacteria</taxon>
        <taxon>Pseudomonadales</taxon>
        <taxon>Pseudomonadaceae</taxon>
        <taxon>Pseudomonas</taxon>
    </lineage>
</organism>
<gene>
    <name evidence="2" type="ORF">NCTC10754_04768</name>
</gene>
<dbReference type="AlphaFoldDB" id="A0A449IRK7"/>
<dbReference type="RefSeq" id="WP_133145031.1">
    <property type="nucleotide sequence ID" value="NZ_CAACYJ010000040.1"/>
</dbReference>